<dbReference type="InterPro" id="IPR023393">
    <property type="entry name" value="START-like_dom_sf"/>
</dbReference>
<dbReference type="RefSeq" id="WP_270884309.1">
    <property type="nucleotide sequence ID" value="NZ_JAQFVF010000066.1"/>
</dbReference>
<keyword evidence="2" id="KW-1185">Reference proteome</keyword>
<name>A0ABW0KDT3_9BACL</name>
<dbReference type="SUPFAM" id="SSF55961">
    <property type="entry name" value="Bet v1-like"/>
    <property type="match status" value="1"/>
</dbReference>
<gene>
    <name evidence="1" type="ORF">ACFPOG_25560</name>
</gene>
<dbReference type="CDD" id="cd07820">
    <property type="entry name" value="SRPBCC_3"/>
    <property type="match status" value="1"/>
</dbReference>
<evidence type="ECO:0000313" key="1">
    <source>
        <dbReference type="EMBL" id="MFC5451574.1"/>
    </source>
</evidence>
<evidence type="ECO:0000313" key="2">
    <source>
        <dbReference type="Proteomes" id="UP001596044"/>
    </source>
</evidence>
<protein>
    <submittedName>
        <fullName evidence="1">SRPBCC family protein</fullName>
    </submittedName>
</protein>
<dbReference type="Gene3D" id="3.30.530.20">
    <property type="match status" value="1"/>
</dbReference>
<organism evidence="1 2">
    <name type="scientific">Paenibacillus aestuarii</name>
    <dbReference type="NCBI Taxonomy" id="516965"/>
    <lineage>
        <taxon>Bacteria</taxon>
        <taxon>Bacillati</taxon>
        <taxon>Bacillota</taxon>
        <taxon>Bacilli</taxon>
        <taxon>Bacillales</taxon>
        <taxon>Paenibacillaceae</taxon>
        <taxon>Paenibacillus</taxon>
    </lineage>
</organism>
<proteinExistence type="predicted"/>
<dbReference type="EMBL" id="JBHSMJ010000038">
    <property type="protein sequence ID" value="MFC5451574.1"/>
    <property type="molecule type" value="Genomic_DNA"/>
</dbReference>
<reference evidence="2" key="1">
    <citation type="journal article" date="2019" name="Int. J. Syst. Evol. Microbiol.">
        <title>The Global Catalogue of Microorganisms (GCM) 10K type strain sequencing project: providing services to taxonomists for standard genome sequencing and annotation.</title>
        <authorList>
            <consortium name="The Broad Institute Genomics Platform"/>
            <consortium name="The Broad Institute Genome Sequencing Center for Infectious Disease"/>
            <person name="Wu L."/>
            <person name="Ma J."/>
        </authorList>
    </citation>
    <scope>NUCLEOTIDE SEQUENCE [LARGE SCALE GENOMIC DNA]</scope>
    <source>
        <strain evidence="2">KACC 11904</strain>
    </source>
</reference>
<dbReference type="Proteomes" id="UP001596044">
    <property type="component" value="Unassembled WGS sequence"/>
</dbReference>
<accession>A0ABW0KDT3</accession>
<sequence length="152" mass="17910">MVTVSAEIEIRAPIELCFDMARNIEIHTQTVWKHTQERVVAGRTSGLIGEGETVTFQAKHFLIRQKLTSRVTDYIRPYKFVDEMKSGAFKNMRHEHEFIDLGNRTLMKDTLYFEAPFGIIGWIVERVILKEYMKRFLTFRNKQLKEIAERAI</sequence>
<comment type="caution">
    <text evidence="1">The sequence shown here is derived from an EMBL/GenBank/DDBJ whole genome shotgun (WGS) entry which is preliminary data.</text>
</comment>